<proteinExistence type="predicted"/>
<protein>
    <submittedName>
        <fullName evidence="1">Uncharacterized protein</fullName>
    </submittedName>
</protein>
<sequence>MATKKGLVNFTKLYCQWMKSESLIADVTVRKKYQKARPNASASKAGLHGCLTYIV</sequence>
<gene>
    <name evidence="1" type="ORF">P7H09_18645</name>
</gene>
<dbReference type="EMBL" id="JARQGV010000004">
    <property type="protein sequence ID" value="MDT2253203.1"/>
    <property type="molecule type" value="Genomic_DNA"/>
</dbReference>
<dbReference type="GeneID" id="64221273"/>
<dbReference type="RefSeq" id="WP_155116365.1">
    <property type="nucleotide sequence ID" value="NZ_CP121102.1"/>
</dbReference>
<reference evidence="1" key="2">
    <citation type="submission" date="2023-03" db="EMBL/GenBank/DDBJ databases">
        <authorList>
            <person name="Obshta O."/>
            <person name="Zabrodski M.W."/>
            <person name="Soomro T."/>
            <person name="Wilson G."/>
            <person name="Masood F."/>
            <person name="Thebeau J."/>
            <person name="Bezerra Da Silva M.C."/>
            <person name="Raza F."/>
            <person name="Biganski S."/>
            <person name="Jose M."/>
            <person name="Camilli M."/>
            <person name="Kozii I.V."/>
            <person name="Kozii R.V."/>
            <person name="Simko E."/>
            <person name="Wood S.C."/>
        </authorList>
    </citation>
    <scope>NUCLEOTIDE SEQUENCE</scope>
    <source>
        <strain evidence="1">PL001</strain>
    </source>
</reference>
<name>A0AAP5JWD0_9BACL</name>
<accession>A0AAP5JWD0</accession>
<dbReference type="AlphaFoldDB" id="A0AAP5JWD0"/>
<evidence type="ECO:0000313" key="2">
    <source>
        <dbReference type="Proteomes" id="UP001259239"/>
    </source>
</evidence>
<dbReference type="Proteomes" id="UP001259239">
    <property type="component" value="Unassembled WGS sequence"/>
</dbReference>
<comment type="caution">
    <text evidence="1">The sequence shown here is derived from an EMBL/GenBank/DDBJ whole genome shotgun (WGS) entry which is preliminary data.</text>
</comment>
<organism evidence="1 2">
    <name type="scientific">Paenibacillus larvae</name>
    <dbReference type="NCBI Taxonomy" id="1464"/>
    <lineage>
        <taxon>Bacteria</taxon>
        <taxon>Bacillati</taxon>
        <taxon>Bacillota</taxon>
        <taxon>Bacilli</taxon>
        <taxon>Bacillales</taxon>
        <taxon>Paenibacillaceae</taxon>
        <taxon>Paenibacillus</taxon>
    </lineage>
</organism>
<evidence type="ECO:0000313" key="1">
    <source>
        <dbReference type="EMBL" id="MDT2253203.1"/>
    </source>
</evidence>
<reference evidence="1" key="1">
    <citation type="journal article" date="2023" name="J. Vet. Diagn. Invest.">
        <title>Oxytetracycline-resistant Paenibacillus larvae identified in commercial beekeeping operations in Saskatchewan using pooled honey sampling.</title>
        <authorList>
            <person name="Obshta O."/>
            <person name="Zabrodski M.W."/>
            <person name="Soomro T."/>
            <person name="Wilson G."/>
            <person name="Masood F."/>
            <person name="Thebeau J."/>
            <person name="Silva M.C.B."/>
            <person name="Biganski S."/>
            <person name="Kozii I.V."/>
            <person name="Koziy R.V."/>
            <person name="Raza M.F."/>
            <person name="Jose M.S."/>
            <person name="Simko E."/>
            <person name="Wood S.C."/>
        </authorList>
    </citation>
    <scope>NUCLEOTIDE SEQUENCE</scope>
    <source>
        <strain evidence="1">PL001</strain>
    </source>
</reference>